<dbReference type="AlphaFoldDB" id="A0A9D1QH91"/>
<evidence type="ECO:0000313" key="4">
    <source>
        <dbReference type="Proteomes" id="UP000823989"/>
    </source>
</evidence>
<evidence type="ECO:0000313" key="3">
    <source>
        <dbReference type="EMBL" id="HIW13192.1"/>
    </source>
</evidence>
<proteinExistence type="predicted"/>
<reference evidence="3" key="2">
    <citation type="submission" date="2021-04" db="EMBL/GenBank/DDBJ databases">
        <authorList>
            <person name="Gilroy R."/>
        </authorList>
    </citation>
    <scope>NUCLEOTIDE SEQUENCE</scope>
    <source>
        <strain evidence="3">ChiHjej13B12-752</strain>
    </source>
</reference>
<sequence>MEKAFEYLNHYIEDGSIIGMGSGTTIEKYLPVMKAHIDASDLSVRFLSTSLKTERALQDLGLTVIHDAETVDTAIDGADQFTKNCIAVKGGGGSLLREKQVDYFADRLVLVAHEDKEVEGFDGVPIPVEINQYLYRMTRRLLEATGAVTEMRMAEGSSFITDNGNYIIDCTYNTPGDPDELHQELVNIPGVVETGIFNCHIKEIVSFNEQGFKTYN</sequence>
<name>A0A9D1QH91_9STAP</name>
<dbReference type="EC" id="5.3.1.6" evidence="2"/>
<dbReference type="GO" id="GO:0005829">
    <property type="term" value="C:cytosol"/>
    <property type="evidence" value="ECO:0007669"/>
    <property type="project" value="TreeGrafter"/>
</dbReference>
<protein>
    <recommendedName>
        <fullName evidence="2">Ribose 5-phosphate isomerase A</fullName>
        <ecNumber evidence="2">5.3.1.6</ecNumber>
    </recommendedName>
</protein>
<dbReference type="InterPro" id="IPR037171">
    <property type="entry name" value="NagB/RpiA_transferase-like"/>
</dbReference>
<evidence type="ECO:0000256" key="1">
    <source>
        <dbReference type="ARBA" id="ARBA00023235"/>
    </source>
</evidence>
<accession>A0A9D1QH91</accession>
<dbReference type="PANTHER" id="PTHR11934">
    <property type="entry name" value="RIBOSE-5-PHOSPHATE ISOMERASE"/>
    <property type="match status" value="1"/>
</dbReference>
<organism evidence="3 4">
    <name type="scientific">Candidatus Salinicoccus stercoripullorum</name>
    <dbReference type="NCBI Taxonomy" id="2838756"/>
    <lineage>
        <taxon>Bacteria</taxon>
        <taxon>Bacillati</taxon>
        <taxon>Bacillota</taxon>
        <taxon>Bacilli</taxon>
        <taxon>Bacillales</taxon>
        <taxon>Staphylococcaceae</taxon>
        <taxon>Salinicoccus</taxon>
    </lineage>
</organism>
<reference evidence="3" key="1">
    <citation type="journal article" date="2021" name="PeerJ">
        <title>Extensive microbial diversity within the chicken gut microbiome revealed by metagenomics and culture.</title>
        <authorList>
            <person name="Gilroy R."/>
            <person name="Ravi A."/>
            <person name="Getino M."/>
            <person name="Pursley I."/>
            <person name="Horton D.L."/>
            <person name="Alikhan N.F."/>
            <person name="Baker D."/>
            <person name="Gharbi K."/>
            <person name="Hall N."/>
            <person name="Watson M."/>
            <person name="Adriaenssens E.M."/>
            <person name="Foster-Nyarko E."/>
            <person name="Jarju S."/>
            <person name="Secka A."/>
            <person name="Antonio M."/>
            <person name="Oren A."/>
            <person name="Chaudhuri R.R."/>
            <person name="La Ragione R."/>
            <person name="Hildebrand F."/>
            <person name="Pallen M.J."/>
        </authorList>
    </citation>
    <scope>NUCLEOTIDE SEQUENCE</scope>
    <source>
        <strain evidence="3">ChiHjej13B12-752</strain>
    </source>
</reference>
<dbReference type="NCBIfam" id="TIGR00021">
    <property type="entry name" value="rpiA"/>
    <property type="match status" value="1"/>
</dbReference>
<keyword evidence="1 3" id="KW-0413">Isomerase</keyword>
<comment type="caution">
    <text evidence="3">The sequence shown here is derived from an EMBL/GenBank/DDBJ whole genome shotgun (WGS) entry which is preliminary data.</text>
</comment>
<dbReference type="SUPFAM" id="SSF75445">
    <property type="entry name" value="D-ribose-5-phosphate isomerase (RpiA), lid domain"/>
    <property type="match status" value="1"/>
</dbReference>
<dbReference type="GO" id="GO:0004751">
    <property type="term" value="F:ribose-5-phosphate isomerase activity"/>
    <property type="evidence" value="ECO:0007669"/>
    <property type="project" value="UniProtKB-UniRule"/>
</dbReference>
<dbReference type="Proteomes" id="UP000823989">
    <property type="component" value="Unassembled WGS sequence"/>
</dbReference>
<evidence type="ECO:0000256" key="2">
    <source>
        <dbReference type="NCBIfam" id="TIGR00021"/>
    </source>
</evidence>
<dbReference type="EMBL" id="DXHR01000028">
    <property type="protein sequence ID" value="HIW13192.1"/>
    <property type="molecule type" value="Genomic_DNA"/>
</dbReference>
<dbReference type="GO" id="GO:0006014">
    <property type="term" value="P:D-ribose metabolic process"/>
    <property type="evidence" value="ECO:0007669"/>
    <property type="project" value="TreeGrafter"/>
</dbReference>
<dbReference type="PANTHER" id="PTHR11934:SF0">
    <property type="entry name" value="RIBOSE-5-PHOSPHATE ISOMERASE"/>
    <property type="match status" value="1"/>
</dbReference>
<dbReference type="InterPro" id="IPR004788">
    <property type="entry name" value="Ribose5P_isomerase_type_A"/>
</dbReference>
<dbReference type="Gene3D" id="3.40.50.1360">
    <property type="match status" value="1"/>
</dbReference>
<gene>
    <name evidence="3" type="primary">rpiA</name>
    <name evidence="3" type="ORF">H9891_08600</name>
</gene>
<dbReference type="CDD" id="cd01398">
    <property type="entry name" value="RPI_A"/>
    <property type="match status" value="1"/>
</dbReference>
<dbReference type="Pfam" id="PF06026">
    <property type="entry name" value="Rib_5-P_isom_A"/>
    <property type="match status" value="1"/>
</dbReference>
<dbReference type="Gene3D" id="3.30.70.260">
    <property type="match status" value="1"/>
</dbReference>
<dbReference type="SUPFAM" id="SSF100950">
    <property type="entry name" value="NagB/RpiA/CoA transferase-like"/>
    <property type="match status" value="1"/>
</dbReference>
<dbReference type="GO" id="GO:0009052">
    <property type="term" value="P:pentose-phosphate shunt, non-oxidative branch"/>
    <property type="evidence" value="ECO:0007669"/>
    <property type="project" value="InterPro"/>
</dbReference>